<accession>A0A2A4G5S3</accession>
<evidence type="ECO:0000256" key="1">
    <source>
        <dbReference type="SAM" id="Phobius"/>
    </source>
</evidence>
<protein>
    <submittedName>
        <fullName evidence="2">Uncharacterized protein</fullName>
    </submittedName>
</protein>
<gene>
    <name evidence="2" type="ORF">B7P33_08455</name>
</gene>
<organism evidence="2 3">
    <name type="scientific">Sediminicola luteus</name>
    <dbReference type="NCBI Taxonomy" id="319238"/>
    <lineage>
        <taxon>Bacteria</taxon>
        <taxon>Pseudomonadati</taxon>
        <taxon>Bacteroidota</taxon>
        <taxon>Flavobacteriia</taxon>
        <taxon>Flavobacteriales</taxon>
        <taxon>Flavobacteriaceae</taxon>
        <taxon>Sediminicola</taxon>
    </lineage>
</organism>
<dbReference type="Proteomes" id="UP000219559">
    <property type="component" value="Unassembled WGS sequence"/>
</dbReference>
<evidence type="ECO:0000313" key="3">
    <source>
        <dbReference type="Proteomes" id="UP000219559"/>
    </source>
</evidence>
<proteinExistence type="predicted"/>
<feature type="transmembrane region" description="Helical" evidence="1">
    <location>
        <begin position="31"/>
        <end position="49"/>
    </location>
</feature>
<comment type="caution">
    <text evidence="2">The sequence shown here is derived from an EMBL/GenBank/DDBJ whole genome shotgun (WGS) entry which is preliminary data.</text>
</comment>
<keyword evidence="1" id="KW-0812">Transmembrane</keyword>
<sequence>MQYLSFLAGFLIVGCKHRYLKFGGYITKPFRMRHIFTFIAIFVFAAGMGQPISLKKGGISDGLPVSDTIAETFALFLPKAFEPKQKWPAIFVLDDKGRGKQAVGMLTSRAEARGIVVIGPNALHDSVSVSKNILALDRVFKRTANLFSLDLERIYVMAFDDSSNLATLVPVFIKGVRGVMTVGGGMGNPDLYGSKNKFHYIGILDRQDYQYPNMLVNERMLNAKRITNELLFSDTPDDRGVLMDIGLDMFQVDYLVKQGMTQTDTLYVQQRLDIALAQAATMESKGDFVGAYALLGEVVSRYRPVFSMDSVSQKMKALKKSKVFKAQRRMESNMFLKESLTKEDLIFYLEEDISSYNFDNLGWWDYKIQGMDSLARSDKKHQRQLGKRLKGYTKALFNENIRLLEEEKPLDEEALVLLHMLKVLADPKDYDTYLKIIANSAKVEEHETALFYLEELLINGFTDYDRLDSLPDTGLFRIKKEYRELLSKYKSE</sequence>
<dbReference type="AlphaFoldDB" id="A0A2A4G5S3"/>
<evidence type="ECO:0000313" key="2">
    <source>
        <dbReference type="EMBL" id="PCE64319.1"/>
    </source>
</evidence>
<keyword evidence="1" id="KW-1133">Transmembrane helix</keyword>
<keyword evidence="1" id="KW-0472">Membrane</keyword>
<dbReference type="SUPFAM" id="SSF53474">
    <property type="entry name" value="alpha/beta-Hydrolases"/>
    <property type="match status" value="1"/>
</dbReference>
<keyword evidence="3" id="KW-1185">Reference proteome</keyword>
<name>A0A2A4G5S3_9FLAO</name>
<dbReference type="InterPro" id="IPR029058">
    <property type="entry name" value="AB_hydrolase_fold"/>
</dbReference>
<reference evidence="2 3" key="1">
    <citation type="submission" date="2017-04" db="EMBL/GenBank/DDBJ databases">
        <title>A new member of the family Flavobacteriaceae isolated from ascidians.</title>
        <authorList>
            <person name="Chen L."/>
        </authorList>
    </citation>
    <scope>NUCLEOTIDE SEQUENCE [LARGE SCALE GENOMIC DNA]</scope>
    <source>
        <strain evidence="2 3">HQA918</strain>
    </source>
</reference>
<dbReference type="EMBL" id="NBWU01000003">
    <property type="protein sequence ID" value="PCE64319.1"/>
    <property type="molecule type" value="Genomic_DNA"/>
</dbReference>